<protein>
    <recommendedName>
        <fullName evidence="2">LicD family protein</fullName>
    </recommendedName>
</protein>
<dbReference type="PANTHER" id="PTHR43404">
    <property type="entry name" value="LIPOPOLYSACCHARIDE CHOLINEPHOSPHOTRANSFERASE LICD"/>
    <property type="match status" value="1"/>
</dbReference>
<gene>
    <name evidence="1" type="ORF">MM415A01069_0005</name>
</gene>
<dbReference type="AlphaFoldDB" id="A0A6M3K9W1"/>
<evidence type="ECO:0008006" key="2">
    <source>
        <dbReference type="Google" id="ProtNLM"/>
    </source>
</evidence>
<accession>A0A6M3K9W1</accession>
<dbReference type="EMBL" id="MT142338">
    <property type="protein sequence ID" value="QJA78471.1"/>
    <property type="molecule type" value="Genomic_DNA"/>
</dbReference>
<organism evidence="1">
    <name type="scientific">viral metagenome</name>
    <dbReference type="NCBI Taxonomy" id="1070528"/>
    <lineage>
        <taxon>unclassified sequences</taxon>
        <taxon>metagenomes</taxon>
        <taxon>organismal metagenomes</taxon>
    </lineage>
</organism>
<dbReference type="PANTHER" id="PTHR43404:SF1">
    <property type="entry name" value="MNN4P"/>
    <property type="match status" value="1"/>
</dbReference>
<dbReference type="InterPro" id="IPR052942">
    <property type="entry name" value="LPS_cholinephosphotransferase"/>
</dbReference>
<reference evidence="1" key="1">
    <citation type="submission" date="2020-03" db="EMBL/GenBank/DDBJ databases">
        <title>The deep terrestrial virosphere.</title>
        <authorList>
            <person name="Holmfeldt K."/>
            <person name="Nilsson E."/>
            <person name="Simone D."/>
            <person name="Lopez-Fernandez M."/>
            <person name="Wu X."/>
            <person name="de Brujin I."/>
            <person name="Lundin D."/>
            <person name="Andersson A."/>
            <person name="Bertilsson S."/>
            <person name="Dopson M."/>
        </authorList>
    </citation>
    <scope>NUCLEOTIDE SEQUENCE</scope>
    <source>
        <strain evidence="1">MM415A01069</strain>
    </source>
</reference>
<name>A0A6M3K9W1_9ZZZZ</name>
<proteinExistence type="predicted"/>
<sequence>MNEAIKDDLLILKKACDEASISFVIEGGIVLGYARYGDIMPWDTDIDASIFTEPITEQLDILYAQLIHYGFRDINYFKTDFCYGFRKTELNLWIFHKNGNYYEAFPKTTPGLKFIEKCSWFDEPQSIDFIGSNFLFPNNMDDYLICLYGIDWKTNIIKNHEEYYLDKRGSRNVNEWPAGRATKSGDMWPKVLKVSDNMDN</sequence>
<evidence type="ECO:0000313" key="1">
    <source>
        <dbReference type="EMBL" id="QJA78471.1"/>
    </source>
</evidence>